<dbReference type="eggNOG" id="ENOG502RBT0">
    <property type="taxonomic scope" value="Eukaryota"/>
</dbReference>
<accession>A8P9I3</accession>
<evidence type="ECO:0000256" key="1">
    <source>
        <dbReference type="SAM" id="MobiDB-lite"/>
    </source>
</evidence>
<gene>
    <name evidence="2" type="ORF">CC1G_09682</name>
</gene>
<comment type="caution">
    <text evidence="2">The sequence shown here is derived from an EMBL/GenBank/DDBJ whole genome shotgun (WGS) entry which is preliminary data.</text>
</comment>
<name>A8P9I3_COPC7</name>
<dbReference type="OrthoDB" id="3067694at2759"/>
<proteinExistence type="predicted"/>
<dbReference type="EMBL" id="AACS02000011">
    <property type="protein sequence ID" value="EAU82080.2"/>
    <property type="molecule type" value="Genomic_DNA"/>
</dbReference>
<dbReference type="RefSeq" id="XP_001839779.2">
    <property type="nucleotide sequence ID" value="XM_001839727.2"/>
</dbReference>
<reference evidence="2 3" key="1">
    <citation type="journal article" date="2010" name="Proc. Natl. Acad. Sci. U.S.A.">
        <title>Insights into evolution of multicellular fungi from the assembled chromosomes of the mushroom Coprinopsis cinerea (Coprinus cinereus).</title>
        <authorList>
            <person name="Stajich J.E."/>
            <person name="Wilke S.K."/>
            <person name="Ahren D."/>
            <person name="Au C.H."/>
            <person name="Birren B.W."/>
            <person name="Borodovsky M."/>
            <person name="Burns C."/>
            <person name="Canback B."/>
            <person name="Casselton L.A."/>
            <person name="Cheng C.K."/>
            <person name="Deng J."/>
            <person name="Dietrich F.S."/>
            <person name="Fargo D.C."/>
            <person name="Farman M.L."/>
            <person name="Gathman A.C."/>
            <person name="Goldberg J."/>
            <person name="Guigo R."/>
            <person name="Hoegger P.J."/>
            <person name="Hooker J.B."/>
            <person name="Huggins A."/>
            <person name="James T.Y."/>
            <person name="Kamada T."/>
            <person name="Kilaru S."/>
            <person name="Kodira C."/>
            <person name="Kues U."/>
            <person name="Kupfer D."/>
            <person name="Kwan H.S."/>
            <person name="Lomsadze A."/>
            <person name="Li W."/>
            <person name="Lilly W.W."/>
            <person name="Ma L.J."/>
            <person name="Mackey A.J."/>
            <person name="Manning G."/>
            <person name="Martin F."/>
            <person name="Muraguchi H."/>
            <person name="Natvig D.O."/>
            <person name="Palmerini H."/>
            <person name="Ramesh M.A."/>
            <person name="Rehmeyer C.J."/>
            <person name="Roe B.A."/>
            <person name="Shenoy N."/>
            <person name="Stanke M."/>
            <person name="Ter-Hovhannisyan V."/>
            <person name="Tunlid A."/>
            <person name="Velagapudi R."/>
            <person name="Vision T.J."/>
            <person name="Zeng Q."/>
            <person name="Zolan M.E."/>
            <person name="Pukkila P.J."/>
        </authorList>
    </citation>
    <scope>NUCLEOTIDE SEQUENCE [LARGE SCALE GENOMIC DNA]</scope>
    <source>
        <strain evidence="3">Okayama-7 / 130 / ATCC MYA-4618 / FGSC 9003</strain>
    </source>
</reference>
<dbReference type="HOGENOM" id="CLU_1547685_0_0_1"/>
<feature type="region of interest" description="Disordered" evidence="1">
    <location>
        <begin position="45"/>
        <end position="64"/>
    </location>
</feature>
<evidence type="ECO:0000313" key="3">
    <source>
        <dbReference type="Proteomes" id="UP000001861"/>
    </source>
</evidence>
<dbReference type="InParanoid" id="A8P9I3"/>
<sequence>MIQGKFHTQEWDRFVGFMCMVFRKSELNANLARDSMHFVTRALPNENSSGTSKGGMFSNARSPSTKRVGSSKVVADNFALDTNNNVPIYDARNQQNFDLESDLSNLGAALPAWNQEVPRGSFVVVGYTAAVYLSNMGKWTLSLNIQWVIIIGCPDEGENSSEE</sequence>
<protein>
    <submittedName>
        <fullName evidence="2">Uncharacterized protein</fullName>
    </submittedName>
</protein>
<evidence type="ECO:0000313" key="2">
    <source>
        <dbReference type="EMBL" id="EAU82080.2"/>
    </source>
</evidence>
<organism evidence="2 3">
    <name type="scientific">Coprinopsis cinerea (strain Okayama-7 / 130 / ATCC MYA-4618 / FGSC 9003)</name>
    <name type="common">Inky cap fungus</name>
    <name type="synonym">Hormographiella aspergillata</name>
    <dbReference type="NCBI Taxonomy" id="240176"/>
    <lineage>
        <taxon>Eukaryota</taxon>
        <taxon>Fungi</taxon>
        <taxon>Dikarya</taxon>
        <taxon>Basidiomycota</taxon>
        <taxon>Agaricomycotina</taxon>
        <taxon>Agaricomycetes</taxon>
        <taxon>Agaricomycetidae</taxon>
        <taxon>Agaricales</taxon>
        <taxon>Agaricineae</taxon>
        <taxon>Psathyrellaceae</taxon>
        <taxon>Coprinopsis</taxon>
    </lineage>
</organism>
<dbReference type="KEGG" id="cci:CC1G_09682"/>
<keyword evidence="3" id="KW-1185">Reference proteome</keyword>
<dbReference type="AlphaFoldDB" id="A8P9I3"/>
<dbReference type="VEuPathDB" id="FungiDB:CC1G_09682"/>
<dbReference type="GeneID" id="6016399"/>
<dbReference type="STRING" id="240176.A8P9I3"/>
<dbReference type="Proteomes" id="UP000001861">
    <property type="component" value="Unassembled WGS sequence"/>
</dbReference>